<feature type="compositionally biased region" description="Acidic residues" evidence="1">
    <location>
        <begin position="987"/>
        <end position="1000"/>
    </location>
</feature>
<organism evidence="3 4">
    <name type="scientific">Xylaria multiplex</name>
    <dbReference type="NCBI Taxonomy" id="323545"/>
    <lineage>
        <taxon>Eukaryota</taxon>
        <taxon>Fungi</taxon>
        <taxon>Dikarya</taxon>
        <taxon>Ascomycota</taxon>
        <taxon>Pezizomycotina</taxon>
        <taxon>Sordariomycetes</taxon>
        <taxon>Xylariomycetidae</taxon>
        <taxon>Xylariales</taxon>
        <taxon>Xylariaceae</taxon>
        <taxon>Xylaria</taxon>
    </lineage>
</organism>
<evidence type="ECO:0000256" key="1">
    <source>
        <dbReference type="SAM" id="MobiDB-lite"/>
    </source>
</evidence>
<dbReference type="InterPro" id="IPR003959">
    <property type="entry name" value="ATPase_AAA_core"/>
</dbReference>
<comment type="caution">
    <text evidence="3">The sequence shown here is derived from an EMBL/GenBank/DDBJ whole genome shotgun (WGS) entry which is preliminary data.</text>
</comment>
<evidence type="ECO:0000313" key="4">
    <source>
        <dbReference type="Proteomes" id="UP000481858"/>
    </source>
</evidence>
<protein>
    <recommendedName>
        <fullName evidence="2">AAA+ ATPase domain-containing protein</fullName>
    </recommendedName>
</protein>
<dbReference type="InParanoid" id="A0A7C8MWQ2"/>
<reference evidence="3 4" key="1">
    <citation type="submission" date="2019-12" db="EMBL/GenBank/DDBJ databases">
        <title>Draft genome sequence of the ascomycete Xylaria multiplex DSM 110363.</title>
        <authorList>
            <person name="Buettner E."/>
            <person name="Kellner H."/>
        </authorList>
    </citation>
    <scope>NUCLEOTIDE SEQUENCE [LARGE SCALE GENOMIC DNA]</scope>
    <source>
        <strain evidence="3 4">DSM 110363</strain>
    </source>
</reference>
<sequence length="1010" mass="115974">MDDPQDPSGVPDGDDGEKLRGQYMKDHPWIVDWVDLDWEHFKNRYGQDEGRHIIENLRIGPQIVDEMNADRRKRNIESPKRLPGSASTTTGSSWIQRVRIQSPAVISHLAYASDAHEPDRLDRVHIFIYPFTLLMVLQPKMKAALERLEEKWAKIEPPAAATENGAVINGETQTEEDFVGLEDMGSHNGSTELYPYPGMDDQTCLEHLRCYVKFVDEKVLPLYNYFQDSSRKKVRFDEIATLFPPGEIICWPSAGSVMSVPYPLYQPAWRVYGTARSKQDEDGPDDIDLGSGTTFWVRCYYIDHDGNSYAPVETTIQIDGFYGEKSITDLPAYPFRYADDADRRLKELKHQGDIFRSFLKERHLYYDGWTIPEELNQRGKGDEEDEIYRRKSENNITRSSPEHIESPVVIDFAEAFERHPLWKVPSRIPSPADAPWERISDPYEIIHWKDKSRTERLYTTKDIVLVWDLGDLIRRNKWISADPCVTSAKSGGMTEVKDEDIILLPRRLVAYALRERKFLILDIFSLRSLVQHGDMFKDLKINLDHQQMVESLVKAHSERRKMQNERPLLTLNQDLVYGKGAGLFILLHGAPGVGKTATAEAVAQRYNKPLFSITCGNLGLTPREVEDELKEIFRLAHRWDCVLLLDEADVFLARRDIASLKRNALVSVFLRVLEYYSGILFLTTNRVGTIDEAFKSRIHLSLYYERLSRKQMLAIFRVNLRKLRDIETAKAKELLDTKLKEPELVIKDNKIMEFAKTHWETTPRHARWNGRQIRNAFQIASSMARYDTGKGYLTDEKSEQPVLDGSHFQRVAATIRAFDTYFELATGETDEQAAFLEKSRDDRLQGEDLASYMGPYETPSVAKKSSRATKAREAEPERPRKQKGSRKGKSRDYDEEEEEERPTKAKRKSSKSTSLQREVSSHRKTAKPSQSSRKPTVKNPTKPSAASRSSKKTRNDSYDDDDDDDDDSEATDDATGDSEATGSVEEGSSEDETEEEDSEVTESIRSRRYR</sequence>
<dbReference type="Pfam" id="PF00004">
    <property type="entry name" value="AAA"/>
    <property type="match status" value="1"/>
</dbReference>
<dbReference type="Pfam" id="PF22942">
    <property type="entry name" value="DUF7025"/>
    <property type="match status" value="1"/>
</dbReference>
<proteinExistence type="predicted"/>
<keyword evidence="4" id="KW-1185">Reference proteome</keyword>
<dbReference type="InterPro" id="IPR054289">
    <property type="entry name" value="DUF7025"/>
</dbReference>
<dbReference type="SUPFAM" id="SSF52540">
    <property type="entry name" value="P-loop containing nucleoside triphosphate hydrolases"/>
    <property type="match status" value="1"/>
</dbReference>
<dbReference type="SMART" id="SM00382">
    <property type="entry name" value="AAA"/>
    <property type="match status" value="1"/>
</dbReference>
<dbReference type="Gene3D" id="3.40.50.300">
    <property type="entry name" value="P-loop containing nucleotide triphosphate hydrolases"/>
    <property type="match status" value="1"/>
</dbReference>
<dbReference type="InterPro" id="IPR003593">
    <property type="entry name" value="AAA+_ATPase"/>
</dbReference>
<gene>
    <name evidence="3" type="ORF">GQX73_g427</name>
</gene>
<dbReference type="PANTHER" id="PTHR46411:SF3">
    <property type="entry name" value="AAA+ ATPASE DOMAIN-CONTAINING PROTEIN"/>
    <property type="match status" value="1"/>
</dbReference>
<dbReference type="InterPro" id="IPR056599">
    <property type="entry name" value="AAA_lid_fung"/>
</dbReference>
<dbReference type="EMBL" id="WUBL01000002">
    <property type="protein sequence ID" value="KAF2973270.1"/>
    <property type="molecule type" value="Genomic_DNA"/>
</dbReference>
<dbReference type="Proteomes" id="UP000481858">
    <property type="component" value="Unassembled WGS sequence"/>
</dbReference>
<evidence type="ECO:0000313" key="3">
    <source>
        <dbReference type="EMBL" id="KAF2973270.1"/>
    </source>
</evidence>
<dbReference type="AlphaFoldDB" id="A0A7C8MWQ2"/>
<feature type="compositionally biased region" description="Acidic residues" evidence="1">
    <location>
        <begin position="958"/>
        <end position="976"/>
    </location>
</feature>
<feature type="region of interest" description="Disordered" evidence="1">
    <location>
        <begin position="1"/>
        <end position="20"/>
    </location>
</feature>
<feature type="domain" description="AAA+ ATPase" evidence="2">
    <location>
        <begin position="581"/>
        <end position="708"/>
    </location>
</feature>
<dbReference type="Pfam" id="PF23232">
    <property type="entry name" value="AAA_lid_13"/>
    <property type="match status" value="1"/>
</dbReference>
<accession>A0A7C8MWQ2</accession>
<dbReference type="GO" id="GO:0016887">
    <property type="term" value="F:ATP hydrolysis activity"/>
    <property type="evidence" value="ECO:0007669"/>
    <property type="project" value="InterPro"/>
</dbReference>
<dbReference type="OrthoDB" id="10042665at2759"/>
<feature type="compositionally biased region" description="Basic and acidic residues" evidence="1">
    <location>
        <begin position="870"/>
        <end position="879"/>
    </location>
</feature>
<dbReference type="InterPro" id="IPR027417">
    <property type="entry name" value="P-loop_NTPase"/>
</dbReference>
<feature type="region of interest" description="Disordered" evidence="1">
    <location>
        <begin position="851"/>
        <end position="1010"/>
    </location>
</feature>
<name>A0A7C8MWQ2_9PEZI</name>
<dbReference type="PANTHER" id="PTHR46411">
    <property type="entry name" value="FAMILY ATPASE, PUTATIVE-RELATED"/>
    <property type="match status" value="1"/>
</dbReference>
<evidence type="ECO:0000259" key="2">
    <source>
        <dbReference type="SMART" id="SM00382"/>
    </source>
</evidence>
<dbReference type="GO" id="GO:0005524">
    <property type="term" value="F:ATP binding"/>
    <property type="evidence" value="ECO:0007669"/>
    <property type="project" value="InterPro"/>
</dbReference>
<feature type="compositionally biased region" description="Basic residues" evidence="1">
    <location>
        <begin position="880"/>
        <end position="889"/>
    </location>
</feature>
<feature type="compositionally biased region" description="Polar residues" evidence="1">
    <location>
        <begin position="927"/>
        <end position="948"/>
    </location>
</feature>
<dbReference type="CDD" id="cd19481">
    <property type="entry name" value="RecA-like_protease"/>
    <property type="match status" value="1"/>
</dbReference>